<comment type="caution">
    <text evidence="2">The sequence shown here is derived from an EMBL/GenBank/DDBJ whole genome shotgun (WGS) entry which is preliminary data.</text>
</comment>
<feature type="compositionally biased region" description="Polar residues" evidence="1">
    <location>
        <begin position="104"/>
        <end position="113"/>
    </location>
</feature>
<keyword evidence="3" id="KW-1185">Reference proteome</keyword>
<accession>A0A6I4M2D0</accession>
<sequence>MHDRARNHGHPVAGPAPGRHPREPGQERAQPRTPGPSRRIRPARLANPGKRLPQRRDHPARRRHPHGTPVRRRRPKLSVEWMILDEKTTPFNDPRVRKAVNSAIDPQQLNAVR</sequence>
<dbReference type="EMBL" id="WBMS02000003">
    <property type="protein sequence ID" value="MVZ99922.1"/>
    <property type="molecule type" value="Genomic_DNA"/>
</dbReference>
<feature type="compositionally biased region" description="Basic residues" evidence="1">
    <location>
        <begin position="58"/>
        <end position="76"/>
    </location>
</feature>
<evidence type="ECO:0000313" key="3">
    <source>
        <dbReference type="Proteomes" id="UP000462055"/>
    </source>
</evidence>
<gene>
    <name evidence="2" type="ORF">F8568_005925</name>
</gene>
<organism evidence="2 3">
    <name type="scientific">Actinomadura physcomitrii</name>
    <dbReference type="NCBI Taxonomy" id="2650748"/>
    <lineage>
        <taxon>Bacteria</taxon>
        <taxon>Bacillati</taxon>
        <taxon>Actinomycetota</taxon>
        <taxon>Actinomycetes</taxon>
        <taxon>Streptosporangiales</taxon>
        <taxon>Thermomonosporaceae</taxon>
        <taxon>Actinomadura</taxon>
    </lineage>
</organism>
<dbReference type="Proteomes" id="UP000462055">
    <property type="component" value="Unassembled WGS sequence"/>
</dbReference>
<evidence type="ECO:0000256" key="1">
    <source>
        <dbReference type="SAM" id="MobiDB-lite"/>
    </source>
</evidence>
<feature type="region of interest" description="Disordered" evidence="1">
    <location>
        <begin position="92"/>
        <end position="113"/>
    </location>
</feature>
<name>A0A6I4M2D0_9ACTN</name>
<dbReference type="Gene3D" id="3.40.190.10">
    <property type="entry name" value="Periplasmic binding protein-like II"/>
    <property type="match status" value="1"/>
</dbReference>
<protein>
    <submittedName>
        <fullName evidence="2">Uncharacterized protein</fullName>
    </submittedName>
</protein>
<dbReference type="AlphaFoldDB" id="A0A6I4M2D0"/>
<feature type="compositionally biased region" description="Basic and acidic residues" evidence="1">
    <location>
        <begin position="20"/>
        <end position="30"/>
    </location>
</feature>
<dbReference type="Gene3D" id="3.10.105.10">
    <property type="entry name" value="Dipeptide-binding Protein, Domain 3"/>
    <property type="match status" value="1"/>
</dbReference>
<proteinExistence type="predicted"/>
<feature type="region of interest" description="Disordered" evidence="1">
    <location>
        <begin position="1"/>
        <end position="76"/>
    </location>
</feature>
<evidence type="ECO:0000313" key="2">
    <source>
        <dbReference type="EMBL" id="MVZ99922.1"/>
    </source>
</evidence>
<dbReference type="SUPFAM" id="SSF53850">
    <property type="entry name" value="Periplasmic binding protein-like II"/>
    <property type="match status" value="1"/>
</dbReference>
<reference evidence="2" key="1">
    <citation type="submission" date="2019-12" db="EMBL/GenBank/DDBJ databases">
        <title>Actinomadura physcomitrii sp. nov., a novel actinomycete isolated from moss [Physcomitrium sphaericum (Ludw) Fuernr].</title>
        <authorList>
            <person name="Zhuang X."/>
        </authorList>
    </citation>
    <scope>NUCLEOTIDE SEQUENCE [LARGE SCALE GENOMIC DNA]</scope>
    <source>
        <strain evidence="2">LD22</strain>
    </source>
</reference>